<evidence type="ECO:0000313" key="7">
    <source>
        <dbReference type="EMBL" id="CAF2254346.1"/>
    </source>
</evidence>
<evidence type="ECO:0000313" key="9">
    <source>
        <dbReference type="EMBL" id="CAF3930762.1"/>
    </source>
</evidence>
<protein>
    <submittedName>
        <fullName evidence="5">Uncharacterized protein</fullName>
    </submittedName>
</protein>
<dbReference type="Proteomes" id="UP000663842">
    <property type="component" value="Unassembled WGS sequence"/>
</dbReference>
<keyword evidence="11" id="KW-1185">Reference proteome</keyword>
<dbReference type="EMBL" id="CAJNOV010006800">
    <property type="protein sequence ID" value="CAF1260266.1"/>
    <property type="molecule type" value="Genomic_DNA"/>
</dbReference>
<keyword evidence="1" id="KW-0812">Transmembrane</keyword>
<evidence type="ECO:0000313" key="8">
    <source>
        <dbReference type="EMBL" id="CAF3850029.1"/>
    </source>
</evidence>
<dbReference type="EMBL" id="CAJNRF010002297">
    <property type="protein sequence ID" value="CAF2035425.1"/>
    <property type="molecule type" value="Genomic_DNA"/>
</dbReference>
<evidence type="ECO:0000256" key="2">
    <source>
        <dbReference type="SAM" id="SignalP"/>
    </source>
</evidence>
<keyword evidence="1" id="KW-1133">Transmembrane helix</keyword>
<dbReference type="Proteomes" id="UP000663866">
    <property type="component" value="Unassembled WGS sequence"/>
</dbReference>
<dbReference type="AlphaFoldDB" id="A0A816NJM8"/>
<evidence type="ECO:0000313" key="10">
    <source>
        <dbReference type="Proteomes" id="UP000663856"/>
    </source>
</evidence>
<evidence type="ECO:0000313" key="4">
    <source>
        <dbReference type="EMBL" id="CAF1574132.1"/>
    </source>
</evidence>
<reference evidence="5" key="1">
    <citation type="submission" date="2021-02" db="EMBL/GenBank/DDBJ databases">
        <authorList>
            <person name="Nowell W R."/>
        </authorList>
    </citation>
    <scope>NUCLEOTIDE SEQUENCE</scope>
</reference>
<name>A0A816NJM8_9BILA</name>
<comment type="caution">
    <text evidence="5">The sequence shown here is derived from an EMBL/GenBank/DDBJ whole genome shotgun (WGS) entry which is preliminary data.</text>
</comment>
<evidence type="ECO:0000256" key="1">
    <source>
        <dbReference type="SAM" id="Phobius"/>
    </source>
</evidence>
<keyword evidence="2" id="KW-0732">Signal</keyword>
<proteinExistence type="predicted"/>
<dbReference type="Proteomes" id="UP000663855">
    <property type="component" value="Unassembled WGS sequence"/>
</dbReference>
<keyword evidence="1" id="KW-0472">Membrane</keyword>
<evidence type="ECO:0000313" key="11">
    <source>
        <dbReference type="Proteomes" id="UP000663866"/>
    </source>
</evidence>
<gene>
    <name evidence="3" type="ORF">CJN711_LOCUS14947</name>
    <name evidence="4" type="ORF">KQP761_LOCUS19474</name>
    <name evidence="6" type="ORF">MBJ925_LOCUS27617</name>
    <name evidence="8" type="ORF">OVN521_LOCUS6794</name>
    <name evidence="9" type="ORF">UXM345_LOCUS12179</name>
    <name evidence="5" type="ORF">WKI299_LOCUS7482</name>
    <name evidence="7" type="ORF">XDN619_LOCUS35573</name>
</gene>
<dbReference type="EMBL" id="CAJNOW010009972">
    <property type="protein sequence ID" value="CAF1574132.1"/>
    <property type="molecule type" value="Genomic_DNA"/>
</dbReference>
<organism evidence="5 10">
    <name type="scientific">Rotaria magnacalcarata</name>
    <dbReference type="NCBI Taxonomy" id="392030"/>
    <lineage>
        <taxon>Eukaryota</taxon>
        <taxon>Metazoa</taxon>
        <taxon>Spiralia</taxon>
        <taxon>Gnathifera</taxon>
        <taxon>Rotifera</taxon>
        <taxon>Eurotatoria</taxon>
        <taxon>Bdelloidea</taxon>
        <taxon>Philodinida</taxon>
        <taxon>Philodinidae</taxon>
        <taxon>Rotaria</taxon>
    </lineage>
</organism>
<feature type="signal peptide" evidence="2">
    <location>
        <begin position="1"/>
        <end position="20"/>
    </location>
</feature>
<feature type="transmembrane region" description="Helical" evidence="1">
    <location>
        <begin position="68"/>
        <end position="94"/>
    </location>
</feature>
<dbReference type="EMBL" id="CAJOBG010000725">
    <property type="protein sequence ID" value="CAF3850029.1"/>
    <property type="molecule type" value="Genomic_DNA"/>
</dbReference>
<dbReference type="Proteomes" id="UP000663834">
    <property type="component" value="Unassembled WGS sequence"/>
</dbReference>
<dbReference type="Proteomes" id="UP000663887">
    <property type="component" value="Unassembled WGS sequence"/>
</dbReference>
<feature type="chain" id="PRO_5035688995" evidence="2">
    <location>
        <begin position="21"/>
        <end position="165"/>
    </location>
</feature>
<dbReference type="EMBL" id="CAJNRE010014779">
    <property type="protein sequence ID" value="CAF2131141.1"/>
    <property type="molecule type" value="Genomic_DNA"/>
</dbReference>
<accession>A0A816NJM8</accession>
<sequence length="165" mass="18612">MICVKVIAGVLITLVVISNGQLLTPDQLRDQQELSHGARTHYDLTGGRRTDMFNRINPDYLLRGFFPFWSIVLIVFGLIFLTVGIIGIIGYLLGCRRPTAEEIMAKEFQQIRSDDEALLDGDDSTNTNGIRISTNDYTNTDEDFHYKSSPLAERIRIGQISEDMV</sequence>
<dbReference type="EMBL" id="CAJOBF010001254">
    <property type="protein sequence ID" value="CAF3930762.1"/>
    <property type="molecule type" value="Genomic_DNA"/>
</dbReference>
<evidence type="ECO:0000313" key="5">
    <source>
        <dbReference type="EMBL" id="CAF2035425.1"/>
    </source>
</evidence>
<dbReference type="OrthoDB" id="9978320at2759"/>
<dbReference type="Proteomes" id="UP000663856">
    <property type="component" value="Unassembled WGS sequence"/>
</dbReference>
<dbReference type="EMBL" id="CAJNRG010018293">
    <property type="protein sequence ID" value="CAF2254346.1"/>
    <property type="molecule type" value="Genomic_DNA"/>
</dbReference>
<evidence type="ECO:0000313" key="6">
    <source>
        <dbReference type="EMBL" id="CAF2131141.1"/>
    </source>
</evidence>
<evidence type="ECO:0000313" key="3">
    <source>
        <dbReference type="EMBL" id="CAF1260266.1"/>
    </source>
</evidence>
<dbReference type="Proteomes" id="UP000663824">
    <property type="component" value="Unassembled WGS sequence"/>
</dbReference>